<feature type="compositionally biased region" description="Basic and acidic residues" evidence="1">
    <location>
        <begin position="251"/>
        <end position="261"/>
    </location>
</feature>
<reference evidence="2 3" key="1">
    <citation type="journal article" date="2019" name="Genome Biol. Evol.">
        <title>Insights into the evolution of the New World diploid cottons (Gossypium, subgenus Houzingenia) based on genome sequencing.</title>
        <authorList>
            <person name="Grover C.E."/>
            <person name="Arick M.A. 2nd"/>
            <person name="Thrash A."/>
            <person name="Conover J.L."/>
            <person name="Sanders W.S."/>
            <person name="Peterson D.G."/>
            <person name="Frelichowski J.E."/>
            <person name="Scheffler J.A."/>
            <person name="Scheffler B.E."/>
            <person name="Wendel J.F."/>
        </authorList>
    </citation>
    <scope>NUCLEOTIDE SEQUENCE [LARGE SCALE GENOMIC DNA]</scope>
    <source>
        <strain evidence="2">6</strain>
        <tissue evidence="2">Leaf</tissue>
    </source>
</reference>
<feature type="region of interest" description="Disordered" evidence="1">
    <location>
        <begin position="207"/>
        <end position="261"/>
    </location>
</feature>
<keyword evidence="3" id="KW-1185">Reference proteome</keyword>
<protein>
    <submittedName>
        <fullName evidence="2">Uncharacterized protein</fullName>
    </submittedName>
</protein>
<dbReference type="EMBL" id="JABFAE010000006">
    <property type="protein sequence ID" value="MBA0830040.1"/>
    <property type="molecule type" value="Genomic_DNA"/>
</dbReference>
<dbReference type="AlphaFoldDB" id="A0A7J9J6K4"/>
<feature type="non-terminal residue" evidence="2">
    <location>
        <position position="261"/>
    </location>
</feature>
<evidence type="ECO:0000313" key="3">
    <source>
        <dbReference type="Proteomes" id="UP000593575"/>
    </source>
</evidence>
<evidence type="ECO:0000256" key="1">
    <source>
        <dbReference type="SAM" id="MobiDB-lite"/>
    </source>
</evidence>
<dbReference type="Proteomes" id="UP000593575">
    <property type="component" value="Unassembled WGS sequence"/>
</dbReference>
<name>A0A7J9J6K4_9ROSI</name>
<gene>
    <name evidence="2" type="ORF">Goarm_014592</name>
</gene>
<comment type="caution">
    <text evidence="2">The sequence shown here is derived from an EMBL/GenBank/DDBJ whole genome shotgun (WGS) entry which is preliminary data.</text>
</comment>
<organism evidence="2 3">
    <name type="scientific">Gossypium armourianum</name>
    <dbReference type="NCBI Taxonomy" id="34283"/>
    <lineage>
        <taxon>Eukaryota</taxon>
        <taxon>Viridiplantae</taxon>
        <taxon>Streptophyta</taxon>
        <taxon>Embryophyta</taxon>
        <taxon>Tracheophyta</taxon>
        <taxon>Spermatophyta</taxon>
        <taxon>Magnoliopsida</taxon>
        <taxon>eudicotyledons</taxon>
        <taxon>Gunneridae</taxon>
        <taxon>Pentapetalae</taxon>
        <taxon>rosids</taxon>
        <taxon>malvids</taxon>
        <taxon>Malvales</taxon>
        <taxon>Malvaceae</taxon>
        <taxon>Malvoideae</taxon>
        <taxon>Gossypium</taxon>
    </lineage>
</organism>
<accession>A0A7J9J6K4</accession>
<evidence type="ECO:0000313" key="2">
    <source>
        <dbReference type="EMBL" id="MBA0830040.1"/>
    </source>
</evidence>
<feature type="compositionally biased region" description="Acidic residues" evidence="1">
    <location>
        <begin position="234"/>
        <end position="250"/>
    </location>
</feature>
<sequence length="261" mass="29105">DGPVVTGSTVVPSKEGLCESFLGKNCVGRQNRIGCQLAVAYSCYSHGNNGGYHFYIPERMTVESWAKLCGATGAARRWLLLDQCTEVEVSLIVKATVEMHKLDRVMRQFGWRQKILLPPRDMKALHKLDLWGKTNKNCTTLCTTQHPTSTPPVGTYFGAPPSPAYYTPMRASMQTHVPIPMATPMSPSISVSMLTYLGFATSYEARMTPHSSTEEDDGDKNEDKGGDKNKDEGRDEDEYEGRGEDEEDEDNNHYQEEELVP</sequence>
<proteinExistence type="predicted"/>
<feature type="compositionally biased region" description="Basic and acidic residues" evidence="1">
    <location>
        <begin position="221"/>
        <end position="233"/>
    </location>
</feature>